<comment type="caution">
    <text evidence="6">The sequence shown here is derived from an EMBL/GenBank/DDBJ whole genome shotgun (WGS) entry which is preliminary data.</text>
</comment>
<dbReference type="InterPro" id="IPR041913">
    <property type="entry name" value="POLD3_sf"/>
</dbReference>
<organism evidence="6 7">
    <name type="scientific">Umbelopsis vinacea</name>
    <dbReference type="NCBI Taxonomy" id="44442"/>
    <lineage>
        <taxon>Eukaryota</taxon>
        <taxon>Fungi</taxon>
        <taxon>Fungi incertae sedis</taxon>
        <taxon>Mucoromycota</taxon>
        <taxon>Mucoromycotina</taxon>
        <taxon>Umbelopsidomycetes</taxon>
        <taxon>Umbelopsidales</taxon>
        <taxon>Umbelopsidaceae</taxon>
        <taxon>Umbelopsis</taxon>
    </lineage>
</organism>
<dbReference type="Pfam" id="PF09507">
    <property type="entry name" value="CDC27"/>
    <property type="match status" value="2"/>
</dbReference>
<evidence type="ECO:0000256" key="5">
    <source>
        <dbReference type="SAM" id="MobiDB-lite"/>
    </source>
</evidence>
<feature type="compositionally biased region" description="Acidic residues" evidence="5">
    <location>
        <begin position="297"/>
        <end position="306"/>
    </location>
</feature>
<gene>
    <name evidence="6" type="ORF">INT44_005224</name>
</gene>
<evidence type="ECO:0000256" key="1">
    <source>
        <dbReference type="ARBA" id="ARBA00004123"/>
    </source>
</evidence>
<evidence type="ECO:0000313" key="7">
    <source>
        <dbReference type="Proteomes" id="UP000612746"/>
    </source>
</evidence>
<proteinExistence type="predicted"/>
<evidence type="ECO:0000313" key="6">
    <source>
        <dbReference type="EMBL" id="KAG2187535.1"/>
    </source>
</evidence>
<name>A0A8H7ULF8_9FUNG</name>
<feature type="compositionally biased region" description="Basic and acidic residues" evidence="5">
    <location>
        <begin position="368"/>
        <end position="377"/>
    </location>
</feature>
<dbReference type="GO" id="GO:0006271">
    <property type="term" value="P:DNA strand elongation involved in DNA replication"/>
    <property type="evidence" value="ECO:0007669"/>
    <property type="project" value="TreeGrafter"/>
</dbReference>
<protein>
    <recommendedName>
        <fullName evidence="2">DNA polymerase delta subunit 3</fullName>
    </recommendedName>
</protein>
<sequence>MAQHLDYLEVALTQENTPVCNVLLSLNGTCLHMLNTKLYNLQVTYRTLSRKANINVTAAKKLLYQFVSTTKHNVSATYCISGEGLTSIPGNEPTQTIRLVDAEDLEGKLELLIFHKYRSMVSNGIITRIFYQEARKQFKYISGVHIYSVQPSKLKVRNNNDNDHSVLVTASSDLPTYSLADLPRLGVIRDTSITTSESRQAAPPPSSHPKAAAASKPPSAPTPVSKPIPAKQQTKAQANQEKANQKKSEQRNVASLFSAAAAKKDKPVAKPKPIAQPAPVSESAPSKSRNVKKIQSDSEEEEDDEEMDRRLAASSRQADSVEDFWKDEEVDPVSPSKTNSAQEADSEATPINQPDDTAEAEEVIVTKPADEDVQAPRERRRLKRKVLKKKHYKDESGYLVTDDVYEWESYSEEETTEPVLKRKAPPASPSKNDSKKSAKKGSAADQKSLLSFWGKK</sequence>
<comment type="subcellular location">
    <subcellularLocation>
        <location evidence="1">Nucleus</location>
    </subcellularLocation>
</comment>
<feature type="region of interest" description="Disordered" evidence="5">
    <location>
        <begin position="403"/>
        <end position="456"/>
    </location>
</feature>
<evidence type="ECO:0000256" key="4">
    <source>
        <dbReference type="ARBA" id="ARBA00023242"/>
    </source>
</evidence>
<keyword evidence="3" id="KW-0235">DNA replication</keyword>
<feature type="compositionally biased region" description="Polar residues" evidence="5">
    <location>
        <begin position="335"/>
        <end position="355"/>
    </location>
</feature>
<dbReference type="AlphaFoldDB" id="A0A8H7ULF8"/>
<dbReference type="OrthoDB" id="514823at2759"/>
<dbReference type="PANTHER" id="PTHR17598:SF13">
    <property type="entry name" value="DNA POLYMERASE DELTA SUBUNIT 3"/>
    <property type="match status" value="1"/>
</dbReference>
<feature type="compositionally biased region" description="Acidic residues" evidence="5">
    <location>
        <begin position="403"/>
        <end position="416"/>
    </location>
</feature>
<accession>A0A8H7ULF8</accession>
<dbReference type="Proteomes" id="UP000612746">
    <property type="component" value="Unassembled WGS sequence"/>
</dbReference>
<dbReference type="GO" id="GO:0003887">
    <property type="term" value="F:DNA-directed DNA polymerase activity"/>
    <property type="evidence" value="ECO:0007669"/>
    <property type="project" value="TreeGrafter"/>
</dbReference>
<keyword evidence="4" id="KW-0539">Nucleus</keyword>
<dbReference type="GO" id="GO:0043625">
    <property type="term" value="C:delta DNA polymerase complex"/>
    <property type="evidence" value="ECO:0007669"/>
    <property type="project" value="InterPro"/>
</dbReference>
<reference evidence="6" key="1">
    <citation type="submission" date="2020-12" db="EMBL/GenBank/DDBJ databases">
        <title>Metabolic potential, ecology and presence of endohyphal bacteria is reflected in genomic diversity of Mucoromycotina.</title>
        <authorList>
            <person name="Muszewska A."/>
            <person name="Okrasinska A."/>
            <person name="Steczkiewicz K."/>
            <person name="Drgas O."/>
            <person name="Orlowska M."/>
            <person name="Perlinska-Lenart U."/>
            <person name="Aleksandrzak-Piekarczyk T."/>
            <person name="Szatraj K."/>
            <person name="Zielenkiewicz U."/>
            <person name="Pilsyk S."/>
            <person name="Malc E."/>
            <person name="Mieczkowski P."/>
            <person name="Kruszewska J.S."/>
            <person name="Biernat P."/>
            <person name="Pawlowska J."/>
        </authorList>
    </citation>
    <scope>NUCLEOTIDE SEQUENCE</scope>
    <source>
        <strain evidence="6">WA0000051536</strain>
    </source>
</reference>
<dbReference type="EMBL" id="JAEPRA010000003">
    <property type="protein sequence ID" value="KAG2187535.1"/>
    <property type="molecule type" value="Genomic_DNA"/>
</dbReference>
<feature type="region of interest" description="Disordered" evidence="5">
    <location>
        <begin position="193"/>
        <end position="382"/>
    </location>
</feature>
<dbReference type="Gene3D" id="3.90.1030.20">
    <property type="entry name" value="DNA polymerase delta, p66 (Cdc27) subunit, wHTH domain"/>
    <property type="match status" value="1"/>
</dbReference>
<evidence type="ECO:0000256" key="3">
    <source>
        <dbReference type="ARBA" id="ARBA00022705"/>
    </source>
</evidence>
<dbReference type="PANTHER" id="PTHR17598">
    <property type="entry name" value="DNA POLYMERASE DELTA SUBUNIT 3"/>
    <property type="match status" value="1"/>
</dbReference>
<feature type="compositionally biased region" description="Acidic residues" evidence="5">
    <location>
        <begin position="320"/>
        <end position="331"/>
    </location>
</feature>
<feature type="compositionally biased region" description="Polar residues" evidence="5">
    <location>
        <begin position="231"/>
        <end position="242"/>
    </location>
</feature>
<feature type="compositionally biased region" description="Low complexity" evidence="5">
    <location>
        <begin position="208"/>
        <end position="217"/>
    </location>
</feature>
<dbReference type="GO" id="GO:0006297">
    <property type="term" value="P:nucleotide-excision repair, DNA gap filling"/>
    <property type="evidence" value="ECO:0007669"/>
    <property type="project" value="TreeGrafter"/>
</dbReference>
<dbReference type="InterPro" id="IPR019038">
    <property type="entry name" value="POLD3"/>
</dbReference>
<keyword evidence="7" id="KW-1185">Reference proteome</keyword>
<dbReference type="GO" id="GO:1904161">
    <property type="term" value="P:DNA synthesis involved in UV-damage excision repair"/>
    <property type="evidence" value="ECO:0007669"/>
    <property type="project" value="TreeGrafter"/>
</dbReference>
<evidence type="ECO:0000256" key="2">
    <source>
        <dbReference type="ARBA" id="ARBA00017589"/>
    </source>
</evidence>